<dbReference type="EMBL" id="CP003065">
    <property type="protein sequence ID" value="AEV69327.1"/>
    <property type="molecule type" value="Genomic_DNA"/>
</dbReference>
<name>G8M318_ACECE</name>
<dbReference type="eggNOG" id="ENOG50343YC">
    <property type="taxonomic scope" value="Bacteria"/>
</dbReference>
<reference evidence="1 2" key="2">
    <citation type="journal article" date="2012" name="Stand. Genomic Sci.">
        <title>Complete Genome Sequence of Clostridium clariflavum DSM 19732.</title>
        <authorList>
            <person name="Izquierdo J.A."/>
            <person name="Goodwin L."/>
            <person name="Davenport K.W."/>
            <person name="Teshima H."/>
            <person name="Bruce D."/>
            <person name="Detter C."/>
            <person name="Tapia R."/>
            <person name="Han S."/>
            <person name="Land M."/>
            <person name="Hauser L."/>
            <person name="Jeffries C.D."/>
            <person name="Han J."/>
            <person name="Pitluck S."/>
            <person name="Nolan M."/>
            <person name="Chen A."/>
            <person name="Huntemann M."/>
            <person name="Mavromatis K."/>
            <person name="Mikhailova N."/>
            <person name="Liolios K."/>
            <person name="Woyke T."/>
            <person name="Lynd L.R."/>
        </authorList>
    </citation>
    <scope>NUCLEOTIDE SEQUENCE [LARGE SCALE GENOMIC DNA]</scope>
    <source>
        <strain evidence="2">DSM 19732 / NBRC 101661 / EBR45</strain>
    </source>
</reference>
<gene>
    <name evidence="1" type="ordered locus">Clocl_2774</name>
</gene>
<reference evidence="2" key="1">
    <citation type="submission" date="2011-12" db="EMBL/GenBank/DDBJ databases">
        <title>Complete sequence of Clostridium clariflavum DSM 19732.</title>
        <authorList>
            <consortium name="US DOE Joint Genome Institute"/>
            <person name="Lucas S."/>
            <person name="Han J."/>
            <person name="Lapidus A."/>
            <person name="Cheng J.-F."/>
            <person name="Goodwin L."/>
            <person name="Pitluck S."/>
            <person name="Peters L."/>
            <person name="Teshima H."/>
            <person name="Detter J.C."/>
            <person name="Han C."/>
            <person name="Tapia R."/>
            <person name="Land M."/>
            <person name="Hauser L."/>
            <person name="Kyrpides N."/>
            <person name="Ivanova N."/>
            <person name="Pagani I."/>
            <person name="Kitzmiller T."/>
            <person name="Lynd L."/>
            <person name="Izquierdo J."/>
            <person name="Woyke T."/>
        </authorList>
    </citation>
    <scope>NUCLEOTIDE SEQUENCE [LARGE SCALE GENOMIC DNA]</scope>
    <source>
        <strain evidence="2">DSM 19732 / NBRC 101661 / EBR45</strain>
    </source>
</reference>
<dbReference type="KEGG" id="ccl:Clocl_2774"/>
<dbReference type="OrthoDB" id="2087364at2"/>
<dbReference type="HOGENOM" id="CLU_2394641_0_0_9"/>
<evidence type="ECO:0000313" key="2">
    <source>
        <dbReference type="Proteomes" id="UP000005435"/>
    </source>
</evidence>
<evidence type="ECO:0000313" key="1">
    <source>
        <dbReference type="EMBL" id="AEV69327.1"/>
    </source>
</evidence>
<accession>G8M318</accession>
<dbReference type="RefSeq" id="WP_014255878.1">
    <property type="nucleotide sequence ID" value="NC_016627.1"/>
</dbReference>
<dbReference type="STRING" id="720554.Clocl_2774"/>
<keyword evidence="2" id="KW-1185">Reference proteome</keyword>
<organism evidence="1 2">
    <name type="scientific">Acetivibrio clariflavus (strain DSM 19732 / NBRC 101661 / EBR45)</name>
    <name type="common">Clostridium clariflavum</name>
    <dbReference type="NCBI Taxonomy" id="720554"/>
    <lineage>
        <taxon>Bacteria</taxon>
        <taxon>Bacillati</taxon>
        <taxon>Bacillota</taxon>
        <taxon>Clostridia</taxon>
        <taxon>Eubacteriales</taxon>
        <taxon>Oscillospiraceae</taxon>
        <taxon>Acetivibrio</taxon>
    </lineage>
</organism>
<dbReference type="Proteomes" id="UP000005435">
    <property type="component" value="Chromosome"/>
</dbReference>
<protein>
    <submittedName>
        <fullName evidence="1">Uncharacterized protein</fullName>
    </submittedName>
</protein>
<dbReference type="AlphaFoldDB" id="G8M318"/>
<sequence length="100" mass="11874" precursor="true">MSRVQKFREIRHFKRKLILAFSFFILTLFVGIGAVDYSVSTLLWGKGEFGIFSVGPYGNDYYKISVFNNNLYINTKYISRDYKRLVEWINSKKEIFIPKK</sequence>
<proteinExistence type="predicted"/>